<evidence type="ECO:0000313" key="1">
    <source>
        <dbReference type="EMBL" id="MCQ8183069.1"/>
    </source>
</evidence>
<dbReference type="RefSeq" id="WP_256612295.1">
    <property type="nucleotide sequence ID" value="NZ_JANIBM010000035.1"/>
</dbReference>
<dbReference type="InterPro" id="IPR010394">
    <property type="entry name" value="5-nucleotidase"/>
</dbReference>
<proteinExistence type="predicted"/>
<gene>
    <name evidence="1" type="ORF">NP603_18280</name>
</gene>
<comment type="caution">
    <text evidence="1">The sequence shown here is derived from an EMBL/GenBank/DDBJ whole genome shotgun (WGS) entry which is preliminary data.</text>
</comment>
<name>A0ABT1ULG0_9GAMM</name>
<dbReference type="Pfam" id="PF06189">
    <property type="entry name" value="5-nucleotidase"/>
    <property type="match status" value="1"/>
</dbReference>
<reference evidence="1 2" key="1">
    <citation type="submission" date="2022-07" db="EMBL/GenBank/DDBJ databases">
        <title>Methylomonas rivi sp. nov., Methylomonas rosea sp. nov., Methylomonas aureus sp. nov. and Methylomonas subterranea sp. nov., four novel methanotrophs isolated from a freshwater creek and the deep terrestrial subsurface.</title>
        <authorList>
            <person name="Abin C."/>
            <person name="Sankaranarayanan K."/>
            <person name="Garner C."/>
            <person name="Sindelar R."/>
            <person name="Kotary K."/>
            <person name="Garner R."/>
            <person name="Barclay S."/>
            <person name="Lawson P."/>
            <person name="Krumholz L."/>
        </authorList>
    </citation>
    <scope>NUCLEOTIDE SEQUENCE [LARGE SCALE GENOMIC DNA]</scope>
    <source>
        <strain evidence="1 2">SURF-1</strain>
    </source>
</reference>
<dbReference type="PANTHER" id="PTHR31367:SF5">
    <property type="entry name" value="CYTOSOLIC 5'-NUCLEOTIDASE 1A"/>
    <property type="match status" value="1"/>
</dbReference>
<evidence type="ECO:0000313" key="2">
    <source>
        <dbReference type="Proteomes" id="UP001524569"/>
    </source>
</evidence>
<accession>A0ABT1ULG0</accession>
<keyword evidence="2" id="KW-1185">Reference proteome</keyword>
<organism evidence="1 2">
    <name type="scientific">Methylomonas aurea</name>
    <dbReference type="NCBI Taxonomy" id="2952224"/>
    <lineage>
        <taxon>Bacteria</taxon>
        <taxon>Pseudomonadati</taxon>
        <taxon>Pseudomonadota</taxon>
        <taxon>Gammaproteobacteria</taxon>
        <taxon>Methylococcales</taxon>
        <taxon>Methylococcaceae</taxon>
        <taxon>Methylomonas</taxon>
    </lineage>
</organism>
<sequence>MSDQKLVVAVSSRALFDLDESHTIFETQGKEAFCRYQIEHENEILQPGFGFSLVKKFLDINKAFPGAPLVEIILLSQNSADTGLRIFNSINHYELAITRAAFTSGVSPYEYIPAFGAHLFLSANNEDVRKALAAGYAAATIVSGAVANPSPQLRIAFDGDAVLFSDESERIYQQHGLAAFAANERSEAHKPLSGGPLKEFLSALHRIQTHFDQDISPIRTALVTARAAPAHERVVRTLRAWGIRIDEALFLGGMSKGAFLKAFGADIFFDDQKGHCDSAEQHQVAAAHVPHGVTNQQ</sequence>
<dbReference type="PANTHER" id="PTHR31367">
    <property type="entry name" value="CYTOSOLIC 5'-NUCLEOTIDASE 1 FAMILY MEMBER"/>
    <property type="match status" value="1"/>
</dbReference>
<dbReference type="EMBL" id="JANIBM010000035">
    <property type="protein sequence ID" value="MCQ8183069.1"/>
    <property type="molecule type" value="Genomic_DNA"/>
</dbReference>
<protein>
    <submittedName>
        <fullName evidence="1">5'-nucleotidase</fullName>
    </submittedName>
</protein>
<dbReference type="Proteomes" id="UP001524569">
    <property type="component" value="Unassembled WGS sequence"/>
</dbReference>